<comment type="caution">
    <text evidence="1">The sequence shown here is derived from an EMBL/GenBank/DDBJ whole genome shotgun (WGS) entry which is preliminary data.</text>
</comment>
<reference evidence="1 2" key="1">
    <citation type="submission" date="2021-09" db="EMBL/GenBank/DDBJ databases">
        <title>Aeromonas schubertii isolated from Asian sea bass.</title>
        <authorList>
            <person name="Pinpimai K."/>
        </authorList>
    </citation>
    <scope>NUCLEOTIDE SEQUENCE [LARGE SCALE GENOMIC DNA]</scope>
    <source>
        <strain evidence="1 2">CHULA2021a</strain>
    </source>
</reference>
<dbReference type="EMBL" id="JAIRBT010000070">
    <property type="protein sequence ID" value="MBZ6068551.1"/>
    <property type="molecule type" value="Genomic_DNA"/>
</dbReference>
<sequence length="76" mass="8569">MKWIEYNSGYKYQLKREHSLSITIKPAKPISTDFIDLDIDGVLTLKKGYAWDGPSGPAIDTLTFMRGHSFMTPSTS</sequence>
<proteinExistence type="predicted"/>
<evidence type="ECO:0000313" key="1">
    <source>
        <dbReference type="EMBL" id="MBZ6068551.1"/>
    </source>
</evidence>
<protein>
    <submittedName>
        <fullName evidence="1">Uncharacterized protein</fullName>
    </submittedName>
</protein>
<gene>
    <name evidence="1" type="ORF">LA374_20425</name>
</gene>
<dbReference type="Proteomes" id="UP000774958">
    <property type="component" value="Unassembled WGS sequence"/>
</dbReference>
<organism evidence="1 2">
    <name type="scientific">Aeromonas schubertii</name>
    <dbReference type="NCBI Taxonomy" id="652"/>
    <lineage>
        <taxon>Bacteria</taxon>
        <taxon>Pseudomonadati</taxon>
        <taxon>Pseudomonadota</taxon>
        <taxon>Gammaproteobacteria</taxon>
        <taxon>Aeromonadales</taxon>
        <taxon>Aeromonadaceae</taxon>
        <taxon>Aeromonas</taxon>
    </lineage>
</organism>
<accession>A0ABS7VHM2</accession>
<keyword evidence="2" id="KW-1185">Reference proteome</keyword>
<name>A0ABS7VHM2_9GAMM</name>
<dbReference type="RefSeq" id="WP_224163806.1">
    <property type="nucleotide sequence ID" value="NZ_JAIRBT010000070.1"/>
</dbReference>
<evidence type="ECO:0000313" key="2">
    <source>
        <dbReference type="Proteomes" id="UP000774958"/>
    </source>
</evidence>